<feature type="domain" description="Protein kinase" evidence="8">
    <location>
        <begin position="13"/>
        <end position="273"/>
    </location>
</feature>
<evidence type="ECO:0000256" key="3">
    <source>
        <dbReference type="ARBA" id="ARBA00022741"/>
    </source>
</evidence>
<sequence length="324" mass="36040">MGFFKKSEIKKNYDLGDQLGSGNFAVVKKAVYKGTNSEIPKDVAIKIIDKAKVEDMNDIQREIEIMSMVDHPNVIKLYEIYDEPKKMHLVMELVTGGELFDRIVAKGNYTEKDAADTIGTLCSALGYLHKKNIVHRDLKPENILYQSREDNACIKVADFGLARMLSGKDLMKTACGTPGYVAPEILKNQGYDSGAVDVWSAGVILYILLCGFPPFYEEELPALFEQILHARYDFPSPWWDAISQDAKNLVTEMLCLDPKKRLTADQVCQHPWIAKASPDTKLDSTIASLKKYNASRKLKKAALGIMAQAKLAKAMDALNVAGGQ</sequence>
<protein>
    <recommendedName>
        <fullName evidence="8">Protein kinase domain-containing protein</fullName>
    </recommendedName>
</protein>
<evidence type="ECO:0000259" key="8">
    <source>
        <dbReference type="PROSITE" id="PS50011"/>
    </source>
</evidence>
<dbReference type="InterPro" id="IPR000719">
    <property type="entry name" value="Prot_kinase_dom"/>
</dbReference>
<dbReference type="FunFam" id="1.10.510.10:FF:000026">
    <property type="entry name" value="Calcium/calmodulin-dependent protein kinase type 1"/>
    <property type="match status" value="1"/>
</dbReference>
<dbReference type="InterPro" id="IPR017441">
    <property type="entry name" value="Protein_kinase_ATP_BS"/>
</dbReference>
<evidence type="ECO:0000256" key="2">
    <source>
        <dbReference type="ARBA" id="ARBA00022679"/>
    </source>
</evidence>
<evidence type="ECO:0000256" key="7">
    <source>
        <dbReference type="RuleBase" id="RU000304"/>
    </source>
</evidence>
<keyword evidence="2" id="KW-0808">Transferase</keyword>
<feature type="binding site" evidence="6">
    <location>
        <position position="46"/>
    </location>
    <ligand>
        <name>ATP</name>
        <dbReference type="ChEBI" id="CHEBI:30616"/>
    </ligand>
</feature>
<dbReference type="PROSITE" id="PS50011">
    <property type="entry name" value="PROTEIN_KINASE_DOM"/>
    <property type="match status" value="1"/>
</dbReference>
<dbReference type="SMART" id="SM00220">
    <property type="entry name" value="S_TKc"/>
    <property type="match status" value="1"/>
</dbReference>
<dbReference type="Gene3D" id="1.10.510.10">
    <property type="entry name" value="Transferase(Phosphotransferase) domain 1"/>
    <property type="match status" value="1"/>
</dbReference>
<dbReference type="GO" id="GO:0004674">
    <property type="term" value="F:protein serine/threonine kinase activity"/>
    <property type="evidence" value="ECO:0007669"/>
    <property type="project" value="UniProtKB-KW"/>
</dbReference>
<keyword evidence="1 7" id="KW-0723">Serine/threonine-protein kinase</keyword>
<name>A0A6S9RXG1_CHRCT</name>
<organism evidence="9">
    <name type="scientific">Chrysotila carterae</name>
    <name type="common">Marine alga</name>
    <name type="synonym">Syracosphaera carterae</name>
    <dbReference type="NCBI Taxonomy" id="13221"/>
    <lineage>
        <taxon>Eukaryota</taxon>
        <taxon>Haptista</taxon>
        <taxon>Haptophyta</taxon>
        <taxon>Prymnesiophyceae</taxon>
        <taxon>Isochrysidales</taxon>
        <taxon>Isochrysidaceae</taxon>
        <taxon>Chrysotila</taxon>
    </lineage>
</organism>
<dbReference type="PROSITE" id="PS00108">
    <property type="entry name" value="PROTEIN_KINASE_ST"/>
    <property type="match status" value="1"/>
</dbReference>
<evidence type="ECO:0000256" key="5">
    <source>
        <dbReference type="ARBA" id="ARBA00022840"/>
    </source>
</evidence>
<dbReference type="EMBL" id="HBIZ01012662">
    <property type="protein sequence ID" value="CAE0755036.1"/>
    <property type="molecule type" value="Transcribed_RNA"/>
</dbReference>
<dbReference type="GO" id="GO:0005524">
    <property type="term" value="F:ATP binding"/>
    <property type="evidence" value="ECO:0007669"/>
    <property type="project" value="UniProtKB-UniRule"/>
</dbReference>
<accession>A0A6S9RXG1</accession>
<reference evidence="9" key="1">
    <citation type="submission" date="2021-01" db="EMBL/GenBank/DDBJ databases">
        <authorList>
            <person name="Corre E."/>
            <person name="Pelletier E."/>
            <person name="Niang G."/>
            <person name="Scheremetjew M."/>
            <person name="Finn R."/>
            <person name="Kale V."/>
            <person name="Holt S."/>
            <person name="Cochrane G."/>
            <person name="Meng A."/>
            <person name="Brown T."/>
            <person name="Cohen L."/>
        </authorList>
    </citation>
    <scope>NUCLEOTIDE SEQUENCE</scope>
    <source>
        <strain evidence="9">CCMP645</strain>
    </source>
</reference>
<dbReference type="InterPro" id="IPR011009">
    <property type="entry name" value="Kinase-like_dom_sf"/>
</dbReference>
<evidence type="ECO:0000313" key="10">
    <source>
        <dbReference type="EMBL" id="CAE0755039.1"/>
    </source>
</evidence>
<dbReference type="EMBL" id="HBIZ01012665">
    <property type="protein sequence ID" value="CAE0755039.1"/>
    <property type="molecule type" value="Transcribed_RNA"/>
</dbReference>
<keyword evidence="5 6" id="KW-0067">ATP-binding</keyword>
<proteinExistence type="inferred from homology"/>
<gene>
    <name evidence="9" type="ORF">PCAR00345_LOCUS7623</name>
    <name evidence="10" type="ORF">PCAR00345_LOCUS7626</name>
</gene>
<evidence type="ECO:0000256" key="6">
    <source>
        <dbReference type="PROSITE-ProRule" id="PRU10141"/>
    </source>
</evidence>
<dbReference type="AlphaFoldDB" id="A0A6S9RXG1"/>
<dbReference type="CDD" id="cd05117">
    <property type="entry name" value="STKc_CAMK"/>
    <property type="match status" value="1"/>
</dbReference>
<dbReference type="PROSITE" id="PS00107">
    <property type="entry name" value="PROTEIN_KINASE_ATP"/>
    <property type="match status" value="1"/>
</dbReference>
<evidence type="ECO:0000313" key="9">
    <source>
        <dbReference type="EMBL" id="CAE0755036.1"/>
    </source>
</evidence>
<keyword evidence="4" id="KW-0418">Kinase</keyword>
<evidence type="ECO:0000256" key="1">
    <source>
        <dbReference type="ARBA" id="ARBA00022527"/>
    </source>
</evidence>
<comment type="similarity">
    <text evidence="7">Belongs to the protein kinase superfamily.</text>
</comment>
<dbReference type="SUPFAM" id="SSF56112">
    <property type="entry name" value="Protein kinase-like (PK-like)"/>
    <property type="match status" value="1"/>
</dbReference>
<evidence type="ECO:0000256" key="4">
    <source>
        <dbReference type="ARBA" id="ARBA00022777"/>
    </source>
</evidence>
<dbReference type="FunFam" id="3.30.200.20:FF:000315">
    <property type="entry name" value="Calcium-dependent protein kinase 3"/>
    <property type="match status" value="1"/>
</dbReference>
<keyword evidence="3 6" id="KW-0547">Nucleotide-binding</keyword>
<dbReference type="Pfam" id="PF00069">
    <property type="entry name" value="Pkinase"/>
    <property type="match status" value="1"/>
</dbReference>
<dbReference type="PANTHER" id="PTHR24347">
    <property type="entry name" value="SERINE/THREONINE-PROTEIN KINASE"/>
    <property type="match status" value="1"/>
</dbReference>
<dbReference type="InterPro" id="IPR008271">
    <property type="entry name" value="Ser/Thr_kinase_AS"/>
</dbReference>